<comment type="similarity">
    <text evidence="19">Belongs to the MurB family.</text>
</comment>
<keyword evidence="16 19" id="KW-0961">Cell wall biogenesis/degradation</keyword>
<dbReference type="EMBL" id="CP133270">
    <property type="protein sequence ID" value="WVX65922.1"/>
    <property type="molecule type" value="Genomic_DNA"/>
</dbReference>
<evidence type="ECO:0000313" key="21">
    <source>
        <dbReference type="EMBL" id="WVX65922.1"/>
    </source>
</evidence>
<dbReference type="InterPro" id="IPR003170">
    <property type="entry name" value="MurB"/>
</dbReference>
<keyword evidence="22" id="KW-1185">Reference proteome</keyword>
<evidence type="ECO:0000256" key="15">
    <source>
        <dbReference type="ARBA" id="ARBA00023306"/>
    </source>
</evidence>
<comment type="function">
    <text evidence="2 19">Cell wall formation.</text>
</comment>
<dbReference type="PROSITE" id="PS51387">
    <property type="entry name" value="FAD_PCMH"/>
    <property type="match status" value="1"/>
</dbReference>
<name>A0ABZ2C0D6_9PROT</name>
<evidence type="ECO:0000256" key="18">
    <source>
        <dbReference type="ARBA" id="ARBA00048914"/>
    </source>
</evidence>
<dbReference type="PANTHER" id="PTHR21071:SF4">
    <property type="entry name" value="UDP-N-ACETYLENOLPYRUVOYLGLUCOSAMINE REDUCTASE"/>
    <property type="match status" value="1"/>
</dbReference>
<feature type="active site" description="Proton donor" evidence="19">
    <location>
        <position position="227"/>
    </location>
</feature>
<dbReference type="NCBIfam" id="NF010480">
    <property type="entry name" value="PRK13905.1"/>
    <property type="match status" value="1"/>
</dbReference>
<keyword evidence="11 19" id="KW-0521">NADP</keyword>
<keyword evidence="14 19" id="KW-0560">Oxidoreductase</keyword>
<dbReference type="HAMAP" id="MF_00037">
    <property type="entry name" value="MurB"/>
    <property type="match status" value="1"/>
</dbReference>
<dbReference type="EC" id="1.3.1.98" evidence="5 19"/>
<evidence type="ECO:0000256" key="3">
    <source>
        <dbReference type="ARBA" id="ARBA00004496"/>
    </source>
</evidence>
<evidence type="ECO:0000256" key="5">
    <source>
        <dbReference type="ARBA" id="ARBA00012518"/>
    </source>
</evidence>
<dbReference type="InterPro" id="IPR036635">
    <property type="entry name" value="MurB_C_sf"/>
</dbReference>
<evidence type="ECO:0000256" key="10">
    <source>
        <dbReference type="ARBA" id="ARBA00022827"/>
    </source>
</evidence>
<evidence type="ECO:0000256" key="17">
    <source>
        <dbReference type="ARBA" id="ARBA00031026"/>
    </source>
</evidence>
<feature type="active site" evidence="19">
    <location>
        <position position="178"/>
    </location>
</feature>
<evidence type="ECO:0000256" key="11">
    <source>
        <dbReference type="ARBA" id="ARBA00022857"/>
    </source>
</evidence>
<evidence type="ECO:0000313" key="22">
    <source>
        <dbReference type="Proteomes" id="UP001330434"/>
    </source>
</evidence>
<comment type="subcellular location">
    <subcellularLocation>
        <location evidence="3 19">Cytoplasm</location>
    </subcellularLocation>
</comment>
<dbReference type="SUPFAM" id="SSF56176">
    <property type="entry name" value="FAD-binding/transporter-associated domain-like"/>
    <property type="match status" value="1"/>
</dbReference>
<evidence type="ECO:0000259" key="20">
    <source>
        <dbReference type="PROSITE" id="PS51387"/>
    </source>
</evidence>
<accession>A0ABZ2C0D6</accession>
<evidence type="ECO:0000256" key="1">
    <source>
        <dbReference type="ARBA" id="ARBA00001974"/>
    </source>
</evidence>
<dbReference type="RefSeq" id="WP_331256490.1">
    <property type="nucleotide sequence ID" value="NZ_CP133270.1"/>
</dbReference>
<organism evidence="21 22">
    <name type="scientific">Candidatus Bealeia paramacronuclearis</name>
    <dbReference type="NCBI Taxonomy" id="1921001"/>
    <lineage>
        <taxon>Bacteria</taxon>
        <taxon>Pseudomonadati</taxon>
        <taxon>Pseudomonadota</taxon>
        <taxon>Alphaproteobacteria</taxon>
        <taxon>Holosporales</taxon>
        <taxon>Holosporaceae</taxon>
        <taxon>Candidatus Bealeia</taxon>
    </lineage>
</organism>
<evidence type="ECO:0000256" key="4">
    <source>
        <dbReference type="ARBA" id="ARBA00004752"/>
    </source>
</evidence>
<sequence>MTSQEFQRDLLKRLPKVRGRYTVHAPLSQVTWFRVGGPAEVLYKPADLQDLQFFLSTCPLDIPVTTLGVGSNLLVRDGGVPGVVIRMGQGFNNIHIHESYIHVGAAVLDRTVAMLAQQNGIAGLEFFCGIPGTVGGALRMNAGAYGGDVSQILQKAFALDRNGKLRALNPQEIGHSYRYCDLPKDWIFVGARFLGKKDNPFVIESRMKTMLASREETQPVHSRTGGSTFANPEGLKAWELIDKAGCRGLTVGGAKMSELHCNFMINTGSASASDLERLGEEVRVRVKESSGEDLRWEIERIGIEAALKKAVAA</sequence>
<evidence type="ECO:0000256" key="8">
    <source>
        <dbReference type="ARBA" id="ARBA00022618"/>
    </source>
</evidence>
<dbReference type="Gene3D" id="3.90.78.10">
    <property type="entry name" value="UDP-N-acetylenolpyruvoylglucosamine reductase, C-terminal domain"/>
    <property type="match status" value="1"/>
</dbReference>
<keyword evidence="8 19" id="KW-0132">Cell division</keyword>
<evidence type="ECO:0000256" key="6">
    <source>
        <dbReference type="ARBA" id="ARBA00015188"/>
    </source>
</evidence>
<dbReference type="Gene3D" id="3.30.465.10">
    <property type="match status" value="1"/>
</dbReference>
<proteinExistence type="inferred from homology"/>
<keyword evidence="15 19" id="KW-0131">Cell cycle</keyword>
<dbReference type="InterPro" id="IPR016167">
    <property type="entry name" value="FAD-bd_PCMH_sub1"/>
</dbReference>
<dbReference type="SUPFAM" id="SSF56194">
    <property type="entry name" value="Uridine diphospho-N-Acetylenolpyruvylglucosamine reductase, MurB, C-terminal domain"/>
    <property type="match status" value="1"/>
</dbReference>
<dbReference type="NCBIfam" id="TIGR00179">
    <property type="entry name" value="murB"/>
    <property type="match status" value="1"/>
</dbReference>
<dbReference type="PANTHER" id="PTHR21071">
    <property type="entry name" value="UDP-N-ACETYLENOLPYRUVOYLGLUCOSAMINE REDUCTASE"/>
    <property type="match status" value="1"/>
</dbReference>
<evidence type="ECO:0000256" key="19">
    <source>
        <dbReference type="HAMAP-Rule" id="MF_00037"/>
    </source>
</evidence>
<feature type="active site" evidence="19">
    <location>
        <position position="297"/>
    </location>
</feature>
<evidence type="ECO:0000256" key="12">
    <source>
        <dbReference type="ARBA" id="ARBA00022960"/>
    </source>
</evidence>
<dbReference type="Pfam" id="PF02873">
    <property type="entry name" value="MurB_C"/>
    <property type="match status" value="1"/>
</dbReference>
<dbReference type="InterPro" id="IPR016169">
    <property type="entry name" value="FAD-bd_PCMH_sub2"/>
</dbReference>
<comment type="catalytic activity">
    <reaction evidence="18 19">
        <text>UDP-N-acetyl-alpha-D-muramate + NADP(+) = UDP-N-acetyl-3-O-(1-carboxyvinyl)-alpha-D-glucosamine + NADPH + H(+)</text>
        <dbReference type="Rhea" id="RHEA:12248"/>
        <dbReference type="ChEBI" id="CHEBI:15378"/>
        <dbReference type="ChEBI" id="CHEBI:57783"/>
        <dbReference type="ChEBI" id="CHEBI:58349"/>
        <dbReference type="ChEBI" id="CHEBI:68483"/>
        <dbReference type="ChEBI" id="CHEBI:70757"/>
        <dbReference type="EC" id="1.3.1.98"/>
    </reaction>
</comment>
<keyword evidence="10 19" id="KW-0274">FAD</keyword>
<evidence type="ECO:0000256" key="16">
    <source>
        <dbReference type="ARBA" id="ARBA00023316"/>
    </source>
</evidence>
<keyword evidence="13 19" id="KW-0573">Peptidoglycan synthesis</keyword>
<keyword evidence="7 19" id="KW-0963">Cytoplasm</keyword>
<protein>
    <recommendedName>
        <fullName evidence="6 19">UDP-N-acetylenolpyruvoylglucosamine reductase</fullName>
        <ecNumber evidence="5 19">1.3.1.98</ecNumber>
    </recommendedName>
    <alternativeName>
        <fullName evidence="17 19">UDP-N-acetylmuramate dehydrogenase</fullName>
    </alternativeName>
</protein>
<evidence type="ECO:0000256" key="14">
    <source>
        <dbReference type="ARBA" id="ARBA00023002"/>
    </source>
</evidence>
<dbReference type="InterPro" id="IPR006094">
    <property type="entry name" value="Oxid_FAD_bind_N"/>
</dbReference>
<dbReference type="Pfam" id="PF01565">
    <property type="entry name" value="FAD_binding_4"/>
    <property type="match status" value="1"/>
</dbReference>
<dbReference type="InterPro" id="IPR036318">
    <property type="entry name" value="FAD-bd_PCMH-like_sf"/>
</dbReference>
<evidence type="ECO:0000256" key="7">
    <source>
        <dbReference type="ARBA" id="ARBA00022490"/>
    </source>
</evidence>
<keyword evidence="12 19" id="KW-0133">Cell shape</keyword>
<keyword evidence="9 19" id="KW-0285">Flavoprotein</keyword>
<dbReference type="Gene3D" id="3.30.43.10">
    <property type="entry name" value="Uridine Diphospho-n-acetylenolpyruvylglucosamine Reductase, domain 2"/>
    <property type="match status" value="1"/>
</dbReference>
<reference evidence="21 22" key="1">
    <citation type="journal article" date="2024" name="Environ. Microbiol.">
        <title>Novel evolutionary insights on the interactions of the Holosporales (Alphaproteobacteria) with eukaryotic hosts from comparative genomics.</title>
        <authorList>
            <person name="Giovannini M."/>
            <person name="Petroni G."/>
            <person name="Castelli M."/>
        </authorList>
    </citation>
    <scope>NUCLEOTIDE SEQUENCE [LARGE SCALE GENOMIC DNA]</scope>
    <source>
        <strain evidence="21 22">US_Bl 15I1</strain>
    </source>
</reference>
<comment type="pathway">
    <text evidence="4 19">Cell wall biogenesis; peptidoglycan biosynthesis.</text>
</comment>
<dbReference type="Proteomes" id="UP001330434">
    <property type="component" value="Chromosome"/>
</dbReference>
<dbReference type="InterPro" id="IPR011601">
    <property type="entry name" value="MurB_C"/>
</dbReference>
<evidence type="ECO:0000256" key="2">
    <source>
        <dbReference type="ARBA" id="ARBA00003921"/>
    </source>
</evidence>
<comment type="cofactor">
    <cofactor evidence="1 19">
        <name>FAD</name>
        <dbReference type="ChEBI" id="CHEBI:57692"/>
    </cofactor>
</comment>
<dbReference type="InterPro" id="IPR016166">
    <property type="entry name" value="FAD-bd_PCMH"/>
</dbReference>
<feature type="domain" description="FAD-binding PCMH-type" evidence="20">
    <location>
        <begin position="34"/>
        <end position="212"/>
    </location>
</feature>
<evidence type="ECO:0000256" key="9">
    <source>
        <dbReference type="ARBA" id="ARBA00022630"/>
    </source>
</evidence>
<gene>
    <name evidence="19" type="primary">murB</name>
    <name evidence="21" type="ORF">Bealeia1_00088</name>
</gene>
<evidence type="ECO:0000256" key="13">
    <source>
        <dbReference type="ARBA" id="ARBA00022984"/>
    </source>
</evidence>